<evidence type="ECO:0000259" key="3">
    <source>
        <dbReference type="PROSITE" id="PS50110"/>
    </source>
</evidence>
<gene>
    <name evidence="4" type="ORF">IGS68_08000</name>
</gene>
<dbReference type="Proteomes" id="UP000595197">
    <property type="component" value="Chromosome"/>
</dbReference>
<evidence type="ECO:0000313" key="4">
    <source>
        <dbReference type="EMBL" id="QQP91140.1"/>
    </source>
</evidence>
<dbReference type="PANTHER" id="PTHR44591:SF25">
    <property type="entry name" value="CHEMOTAXIS TWO-COMPONENT RESPONSE REGULATOR"/>
    <property type="match status" value="1"/>
</dbReference>
<dbReference type="Gene3D" id="3.40.50.2300">
    <property type="match status" value="1"/>
</dbReference>
<dbReference type="InterPro" id="IPR011006">
    <property type="entry name" value="CheY-like_superfamily"/>
</dbReference>
<sequence>MKSRFNVRPREAGVSAQYNRTVFLVDDDEPVRDSLKTLLESYCMPVEDYPSCPEFLEHFKAEDGGCLVLDLHLPVMSGLEFMETYGTRLKDMPVILITGRGDPATKARALEAGVLAFVEKPFEDEILVEMIRTALTRPTRH</sequence>
<dbReference type="EMBL" id="CP067420">
    <property type="protein sequence ID" value="QQP91140.1"/>
    <property type="molecule type" value="Genomic_DNA"/>
</dbReference>
<accession>A0ABX7BC32</accession>
<feature type="domain" description="Response regulatory" evidence="3">
    <location>
        <begin position="21"/>
        <end position="135"/>
    </location>
</feature>
<dbReference type="PANTHER" id="PTHR44591">
    <property type="entry name" value="STRESS RESPONSE REGULATOR PROTEIN 1"/>
    <property type="match status" value="1"/>
</dbReference>
<dbReference type="PROSITE" id="PS50110">
    <property type="entry name" value="RESPONSE_REGULATORY"/>
    <property type="match status" value="1"/>
</dbReference>
<reference evidence="4" key="1">
    <citation type="submission" date="2021-02" db="EMBL/GenBank/DDBJ databases">
        <title>Skermanella TT6 skin isolate.</title>
        <authorList>
            <person name="Lee K."/>
            <person name="Ganzorig M."/>
        </authorList>
    </citation>
    <scope>NUCLEOTIDE SEQUENCE</scope>
    <source>
        <strain evidence="4">TT6</strain>
    </source>
</reference>
<evidence type="ECO:0000256" key="1">
    <source>
        <dbReference type="ARBA" id="ARBA00022553"/>
    </source>
</evidence>
<evidence type="ECO:0000313" key="5">
    <source>
        <dbReference type="Proteomes" id="UP000595197"/>
    </source>
</evidence>
<protein>
    <submittedName>
        <fullName evidence="4">Response regulator</fullName>
    </submittedName>
</protein>
<proteinExistence type="predicted"/>
<dbReference type="SUPFAM" id="SSF52172">
    <property type="entry name" value="CheY-like"/>
    <property type="match status" value="1"/>
</dbReference>
<organism evidence="4 5">
    <name type="scientific">Skermanella cutis</name>
    <dbReference type="NCBI Taxonomy" id="2775420"/>
    <lineage>
        <taxon>Bacteria</taxon>
        <taxon>Pseudomonadati</taxon>
        <taxon>Pseudomonadota</taxon>
        <taxon>Alphaproteobacteria</taxon>
        <taxon>Rhodospirillales</taxon>
        <taxon>Azospirillaceae</taxon>
        <taxon>Skermanella</taxon>
    </lineage>
</organism>
<keyword evidence="1 2" id="KW-0597">Phosphoprotein</keyword>
<dbReference type="InterPro" id="IPR001789">
    <property type="entry name" value="Sig_transdc_resp-reg_receiver"/>
</dbReference>
<keyword evidence="5" id="KW-1185">Reference proteome</keyword>
<dbReference type="Pfam" id="PF00072">
    <property type="entry name" value="Response_reg"/>
    <property type="match status" value="1"/>
</dbReference>
<evidence type="ECO:0000256" key="2">
    <source>
        <dbReference type="PROSITE-ProRule" id="PRU00169"/>
    </source>
</evidence>
<name>A0ABX7BC32_9PROT</name>
<dbReference type="InterPro" id="IPR050595">
    <property type="entry name" value="Bact_response_regulator"/>
</dbReference>
<feature type="modified residue" description="4-aspartylphosphate" evidence="2">
    <location>
        <position position="70"/>
    </location>
</feature>
<dbReference type="SMART" id="SM00448">
    <property type="entry name" value="REC"/>
    <property type="match status" value="1"/>
</dbReference>